<keyword evidence="5" id="KW-0325">Glycoprotein</keyword>
<evidence type="ECO:0000256" key="5">
    <source>
        <dbReference type="ARBA" id="ARBA00023180"/>
    </source>
</evidence>
<evidence type="ECO:0000256" key="2">
    <source>
        <dbReference type="ARBA" id="ARBA00022692"/>
    </source>
</evidence>
<keyword evidence="2" id="KW-0812">Transmembrane</keyword>
<proteinExistence type="predicted"/>
<dbReference type="Gene3D" id="2.60.40.60">
    <property type="entry name" value="Cadherins"/>
    <property type="match status" value="1"/>
</dbReference>
<sequence length="69" mass="7610">VMFSANNVFPEKGLKVFLLNAKTGEIRLAGALDYEDIRSYEIQIEAVDKGTPPLSGHCKVVVEVLDMND</sequence>
<dbReference type="Pfam" id="PF00028">
    <property type="entry name" value="Cadherin"/>
    <property type="match status" value="1"/>
</dbReference>
<comment type="subcellular location">
    <subcellularLocation>
        <location evidence="1">Membrane</location>
        <topology evidence="1">Single-pass membrane protein</topology>
    </subcellularLocation>
</comment>
<evidence type="ECO:0000313" key="9">
    <source>
        <dbReference type="Proteomes" id="UP000542358"/>
    </source>
</evidence>
<dbReference type="PROSITE" id="PS50268">
    <property type="entry name" value="CADHERIN_2"/>
    <property type="match status" value="1"/>
</dbReference>
<dbReference type="SUPFAM" id="SSF49313">
    <property type="entry name" value="Cadherin-like"/>
    <property type="match status" value="1"/>
</dbReference>
<dbReference type="InterPro" id="IPR002126">
    <property type="entry name" value="Cadherin-like_dom"/>
</dbReference>
<feature type="domain" description="Cadherin" evidence="7">
    <location>
        <begin position="1"/>
        <end position="69"/>
    </location>
</feature>
<feature type="non-terminal residue" evidence="8">
    <location>
        <position position="69"/>
    </location>
</feature>
<dbReference type="GO" id="GO:0005509">
    <property type="term" value="F:calcium ion binding"/>
    <property type="evidence" value="ECO:0007669"/>
    <property type="project" value="UniProtKB-UniRule"/>
</dbReference>
<dbReference type="PANTHER" id="PTHR24028">
    <property type="entry name" value="CADHERIN-87A"/>
    <property type="match status" value="1"/>
</dbReference>
<dbReference type="EMBL" id="VZRR01008229">
    <property type="protein sequence ID" value="NWW08667.1"/>
    <property type="molecule type" value="Genomic_DNA"/>
</dbReference>
<dbReference type="GO" id="GO:0005886">
    <property type="term" value="C:plasma membrane"/>
    <property type="evidence" value="ECO:0007669"/>
    <property type="project" value="TreeGrafter"/>
</dbReference>
<feature type="non-terminal residue" evidence="8">
    <location>
        <position position="1"/>
    </location>
</feature>
<name>A0A7K6K7U2_9PASE</name>
<keyword evidence="3" id="KW-1133">Transmembrane helix</keyword>
<gene>
    <name evidence="8" type="primary">Pcdha5</name>
    <name evidence="8" type="ORF">OREARF_R15199</name>
</gene>
<dbReference type="FunFam" id="2.60.40.60:FF:000464">
    <property type="entry name" value="Protocadherin extracellular domain"/>
    <property type="match status" value="1"/>
</dbReference>
<keyword evidence="4" id="KW-0472">Membrane</keyword>
<evidence type="ECO:0000256" key="4">
    <source>
        <dbReference type="ARBA" id="ARBA00023136"/>
    </source>
</evidence>
<reference evidence="8 9" key="1">
    <citation type="submission" date="2019-09" db="EMBL/GenBank/DDBJ databases">
        <title>Bird 10,000 Genomes (B10K) Project - Family phase.</title>
        <authorList>
            <person name="Zhang G."/>
        </authorList>
    </citation>
    <scope>NUCLEOTIDE SEQUENCE [LARGE SCALE GENOMIC DNA]</scope>
    <source>
        <strain evidence="8">B10K-DU-029-42</strain>
        <tissue evidence="8">Muscle</tissue>
    </source>
</reference>
<organism evidence="8 9">
    <name type="scientific">Oreocharis arfaki</name>
    <name type="common">tit berrypecker</name>
    <dbReference type="NCBI Taxonomy" id="979223"/>
    <lineage>
        <taxon>Eukaryota</taxon>
        <taxon>Metazoa</taxon>
        <taxon>Chordata</taxon>
        <taxon>Craniata</taxon>
        <taxon>Vertebrata</taxon>
        <taxon>Euteleostomi</taxon>
        <taxon>Archelosauria</taxon>
        <taxon>Archosauria</taxon>
        <taxon>Dinosauria</taxon>
        <taxon>Saurischia</taxon>
        <taxon>Theropoda</taxon>
        <taxon>Coelurosauria</taxon>
        <taxon>Aves</taxon>
        <taxon>Neognathae</taxon>
        <taxon>Neoaves</taxon>
        <taxon>Telluraves</taxon>
        <taxon>Australaves</taxon>
        <taxon>Passeriformes</taxon>
        <taxon>Passeroidea</taxon>
        <taxon>Paramythiidae</taxon>
        <taxon>Oreocharis</taxon>
    </lineage>
</organism>
<dbReference type="PRINTS" id="PR00205">
    <property type="entry name" value="CADHERIN"/>
</dbReference>
<evidence type="ECO:0000256" key="1">
    <source>
        <dbReference type="ARBA" id="ARBA00004167"/>
    </source>
</evidence>
<comment type="caution">
    <text evidence="8">The sequence shown here is derived from an EMBL/GenBank/DDBJ whole genome shotgun (WGS) entry which is preliminary data.</text>
</comment>
<evidence type="ECO:0000313" key="8">
    <source>
        <dbReference type="EMBL" id="NWW08667.1"/>
    </source>
</evidence>
<evidence type="ECO:0000259" key="7">
    <source>
        <dbReference type="PROSITE" id="PS50268"/>
    </source>
</evidence>
<dbReference type="GO" id="GO:0007156">
    <property type="term" value="P:homophilic cell adhesion via plasma membrane adhesion molecules"/>
    <property type="evidence" value="ECO:0007669"/>
    <property type="project" value="InterPro"/>
</dbReference>
<dbReference type="CDD" id="cd11304">
    <property type="entry name" value="Cadherin_repeat"/>
    <property type="match status" value="1"/>
</dbReference>
<keyword evidence="9" id="KW-1185">Reference proteome</keyword>
<evidence type="ECO:0000256" key="3">
    <source>
        <dbReference type="ARBA" id="ARBA00022989"/>
    </source>
</evidence>
<dbReference type="InterPro" id="IPR015919">
    <property type="entry name" value="Cadherin-like_sf"/>
</dbReference>
<accession>A0A7K6K7U2</accession>
<dbReference type="AlphaFoldDB" id="A0A7K6K7U2"/>
<dbReference type="PANTHER" id="PTHR24028:SF133">
    <property type="entry name" value="PROTOCADHERIN ALPHA-4"/>
    <property type="match status" value="1"/>
</dbReference>
<dbReference type="InterPro" id="IPR050174">
    <property type="entry name" value="Protocadherin/Cadherin-CA"/>
</dbReference>
<dbReference type="Proteomes" id="UP000542358">
    <property type="component" value="Unassembled WGS sequence"/>
</dbReference>
<evidence type="ECO:0000256" key="6">
    <source>
        <dbReference type="PROSITE-ProRule" id="PRU00043"/>
    </source>
</evidence>
<dbReference type="SMART" id="SM00112">
    <property type="entry name" value="CA"/>
    <property type="match status" value="1"/>
</dbReference>
<protein>
    <submittedName>
        <fullName evidence="8">PCDA5 protein</fullName>
    </submittedName>
</protein>
<keyword evidence="6" id="KW-0106">Calcium</keyword>